<evidence type="ECO:0000313" key="2">
    <source>
        <dbReference type="Proteomes" id="UP000237632"/>
    </source>
</evidence>
<dbReference type="AlphaFoldDB" id="A0AA44Y1R1"/>
<organism evidence="1 2">
    <name type="scientific">Burkholderia vietnamiensis</name>
    <dbReference type="NCBI Taxonomy" id="60552"/>
    <lineage>
        <taxon>Bacteria</taxon>
        <taxon>Pseudomonadati</taxon>
        <taxon>Pseudomonadota</taxon>
        <taxon>Betaproteobacteria</taxon>
        <taxon>Burkholderiales</taxon>
        <taxon>Burkholderiaceae</taxon>
        <taxon>Burkholderia</taxon>
        <taxon>Burkholderia cepacia complex</taxon>
    </lineage>
</organism>
<dbReference type="Proteomes" id="UP000237632">
    <property type="component" value="Unassembled WGS sequence"/>
</dbReference>
<accession>A0AA44Y1R1</accession>
<name>A0AA44Y1R1_BURVI</name>
<comment type="caution">
    <text evidence="1">The sequence shown here is derived from an EMBL/GenBank/DDBJ whole genome shotgun (WGS) entry which is preliminary data.</text>
</comment>
<evidence type="ECO:0000313" key="1">
    <source>
        <dbReference type="EMBL" id="PRH42668.1"/>
    </source>
</evidence>
<dbReference type="EMBL" id="PVHK01000056">
    <property type="protein sequence ID" value="PRH42668.1"/>
    <property type="molecule type" value="Genomic_DNA"/>
</dbReference>
<proteinExistence type="predicted"/>
<sequence length="83" mass="9466">MRGEPARSGLRWACRLKRHAARDARAERASMPRCGREYVNYLNDRVSVRTRVSPCEQPAVQLHAGQHTIADIARALRCNKKQP</sequence>
<reference evidence="1 2" key="1">
    <citation type="submission" date="2018-03" db="EMBL/GenBank/DDBJ databases">
        <authorList>
            <person name="Nguyen K."/>
            <person name="Fouts D."/>
            <person name="Sutton G."/>
        </authorList>
    </citation>
    <scope>NUCLEOTIDE SEQUENCE [LARGE SCALE GENOMIC DNA]</scope>
    <source>
        <strain evidence="1 2">AU3578</strain>
    </source>
</reference>
<protein>
    <submittedName>
        <fullName evidence="1">Uncharacterized protein</fullName>
    </submittedName>
</protein>
<gene>
    <name evidence="1" type="ORF">C6T65_09195</name>
</gene>